<gene>
    <name evidence="2" type="ORF">KIJ12_05940</name>
</gene>
<evidence type="ECO:0000313" key="3">
    <source>
        <dbReference type="Proteomes" id="UP000752647"/>
    </source>
</evidence>
<accession>A0A9Q3XUC9</accession>
<sequence>MNEIKALCKVYLVNTLSNKFVFLFNLVLPTIYFLYKNIKYLSQPKVAFSHQTMMVISYFWAYIIMVTLLNNVIVAIISQRENGFYKQLFFIVGSKWKILIANFLVQLVILNGELLIFNLVVIGVTHNVHISLLIAGIIATLSVAVPVTFISSLLFLLKVKIESINVLVSILLFVLFITMNLPKSYAMGDLLTLLNPITYIVDTSYQLLSFFFNHVIQGAVTARLGIVTIIYLVIGWFAISRLTVHSIVDRV</sequence>
<protein>
    <submittedName>
        <fullName evidence="2">Uncharacterized protein</fullName>
    </submittedName>
</protein>
<dbReference type="EMBL" id="JAHBFI010000014">
    <property type="protein sequence ID" value="MBZ5962686.1"/>
    <property type="molecule type" value="Genomic_DNA"/>
</dbReference>
<reference evidence="2" key="1">
    <citation type="submission" date="2021-05" db="EMBL/GenBank/DDBJ databases">
        <title>Pangenome of Leuconostoc gelidum warrants species status for Leuconostoc gelidum subsp. gasicomitatum.</title>
        <authorList>
            <person name="Johansson P."/>
            <person name="Sade E."/>
            <person name="Hultman J."/>
            <person name="Auvinen P."/>
            <person name="Bjorkroth J."/>
        </authorList>
    </citation>
    <scope>NUCLEOTIDE SEQUENCE</scope>
    <source>
        <strain evidence="2">A.21.4</strain>
    </source>
</reference>
<feature type="transmembrane region" description="Helical" evidence="1">
    <location>
        <begin position="164"/>
        <end position="181"/>
    </location>
</feature>
<evidence type="ECO:0000256" key="1">
    <source>
        <dbReference type="SAM" id="Phobius"/>
    </source>
</evidence>
<name>A0A9Q3XUC9_9LACO</name>
<organism evidence="2 3">
    <name type="scientific">Leuconostoc gasicomitatum</name>
    <dbReference type="NCBI Taxonomy" id="115778"/>
    <lineage>
        <taxon>Bacteria</taxon>
        <taxon>Bacillati</taxon>
        <taxon>Bacillota</taxon>
        <taxon>Bacilli</taxon>
        <taxon>Lactobacillales</taxon>
        <taxon>Lactobacillaceae</taxon>
        <taxon>Leuconostoc</taxon>
        <taxon>Leuconostoc gelidum group</taxon>
    </lineage>
</organism>
<comment type="caution">
    <text evidence="2">The sequence shown here is derived from an EMBL/GenBank/DDBJ whole genome shotgun (WGS) entry which is preliminary data.</text>
</comment>
<keyword evidence="1" id="KW-0472">Membrane</keyword>
<feature type="transmembrane region" description="Helical" evidence="1">
    <location>
        <begin position="98"/>
        <end position="124"/>
    </location>
</feature>
<feature type="transmembrane region" description="Helical" evidence="1">
    <location>
        <begin position="12"/>
        <end position="35"/>
    </location>
</feature>
<feature type="transmembrane region" description="Helical" evidence="1">
    <location>
        <begin position="224"/>
        <end position="244"/>
    </location>
</feature>
<keyword evidence="1" id="KW-1133">Transmembrane helix</keyword>
<keyword evidence="1" id="KW-0812">Transmembrane</keyword>
<dbReference type="RefSeq" id="WP_090091044.1">
    <property type="nucleotide sequence ID" value="NZ_CBCPIF010000001.1"/>
</dbReference>
<feature type="transmembrane region" description="Helical" evidence="1">
    <location>
        <begin position="55"/>
        <end position="77"/>
    </location>
</feature>
<evidence type="ECO:0000313" key="2">
    <source>
        <dbReference type="EMBL" id="MBZ5962686.1"/>
    </source>
</evidence>
<feature type="transmembrane region" description="Helical" evidence="1">
    <location>
        <begin position="130"/>
        <end position="157"/>
    </location>
</feature>
<dbReference type="AlphaFoldDB" id="A0A9Q3XUC9"/>
<proteinExistence type="predicted"/>
<dbReference type="Proteomes" id="UP000752647">
    <property type="component" value="Unassembled WGS sequence"/>
</dbReference>